<name>A0A9X2L6R5_9PROT</name>
<feature type="transmembrane region" description="Helical" evidence="1">
    <location>
        <begin position="58"/>
        <end position="82"/>
    </location>
</feature>
<sequence length="120" mass="12689">MKRAFYLLTAALLAVVLAGIAVFGEGIVRTHGGDVLVVVWMYLVLRALFLLPKSTTALMALVIAFAVEVGQLFDLAGLLGLAETRGGRLALGSTFDILDLLAYSVGALLAVLLDRTKDQA</sequence>
<dbReference type="Proteomes" id="UP001142610">
    <property type="component" value="Unassembled WGS sequence"/>
</dbReference>
<reference evidence="2" key="1">
    <citation type="submission" date="2022-07" db="EMBL/GenBank/DDBJ databases">
        <title>Parvularcula maris sp. nov., an algicidal bacterium isolated from seawater.</title>
        <authorList>
            <person name="Li F."/>
        </authorList>
    </citation>
    <scope>NUCLEOTIDE SEQUENCE</scope>
    <source>
        <strain evidence="2">BGMRC 0090</strain>
    </source>
</reference>
<proteinExistence type="predicted"/>
<keyword evidence="3" id="KW-1185">Reference proteome</keyword>
<comment type="caution">
    <text evidence="2">The sequence shown here is derived from an EMBL/GenBank/DDBJ whole genome shotgun (WGS) entry which is preliminary data.</text>
</comment>
<dbReference type="EMBL" id="JANIBC010000001">
    <property type="protein sequence ID" value="MCQ8184090.1"/>
    <property type="molecule type" value="Genomic_DNA"/>
</dbReference>
<dbReference type="InterPro" id="IPR021257">
    <property type="entry name" value="DUF2809"/>
</dbReference>
<feature type="transmembrane region" description="Helical" evidence="1">
    <location>
        <begin position="34"/>
        <end position="51"/>
    </location>
</feature>
<evidence type="ECO:0000256" key="1">
    <source>
        <dbReference type="SAM" id="Phobius"/>
    </source>
</evidence>
<keyword evidence="1" id="KW-1133">Transmembrane helix</keyword>
<keyword evidence="1" id="KW-0472">Membrane</keyword>
<dbReference type="AlphaFoldDB" id="A0A9X2L6R5"/>
<evidence type="ECO:0000313" key="2">
    <source>
        <dbReference type="EMBL" id="MCQ8184090.1"/>
    </source>
</evidence>
<feature type="transmembrane region" description="Helical" evidence="1">
    <location>
        <begin position="94"/>
        <end position="113"/>
    </location>
</feature>
<evidence type="ECO:0000313" key="3">
    <source>
        <dbReference type="Proteomes" id="UP001142610"/>
    </source>
</evidence>
<protein>
    <submittedName>
        <fullName evidence="2">DUF2809 domain-containing protein</fullName>
    </submittedName>
</protein>
<dbReference type="Pfam" id="PF10990">
    <property type="entry name" value="DUF2809"/>
    <property type="match status" value="1"/>
</dbReference>
<keyword evidence="1" id="KW-0812">Transmembrane</keyword>
<organism evidence="2 3">
    <name type="scientific">Parvularcula maris</name>
    <dbReference type="NCBI Taxonomy" id="2965077"/>
    <lineage>
        <taxon>Bacteria</taxon>
        <taxon>Pseudomonadati</taxon>
        <taxon>Pseudomonadota</taxon>
        <taxon>Alphaproteobacteria</taxon>
        <taxon>Parvularculales</taxon>
        <taxon>Parvularculaceae</taxon>
        <taxon>Parvularcula</taxon>
    </lineage>
</organism>
<gene>
    <name evidence="2" type="ORF">NOG11_01690</name>
</gene>
<accession>A0A9X2L6R5</accession>
<dbReference type="RefSeq" id="WP_256617897.1">
    <property type="nucleotide sequence ID" value="NZ_JANIBC010000001.1"/>
</dbReference>